<evidence type="ECO:0000256" key="1">
    <source>
        <dbReference type="ARBA" id="ARBA00001947"/>
    </source>
</evidence>
<dbReference type="AlphaFoldDB" id="A0A7K3W8U8"/>
<dbReference type="PANTHER" id="PTHR37418">
    <property type="entry name" value="3-KETO-5-AMINOHEXANOATE CLEAVAGE ENZYME-RELATED"/>
    <property type="match status" value="1"/>
</dbReference>
<organism evidence="6 7">
    <name type="scientific">Goekera deserti</name>
    <dbReference type="NCBI Taxonomy" id="2497753"/>
    <lineage>
        <taxon>Bacteria</taxon>
        <taxon>Bacillati</taxon>
        <taxon>Actinomycetota</taxon>
        <taxon>Actinomycetes</taxon>
        <taxon>Geodermatophilales</taxon>
        <taxon>Geodermatophilaceae</taxon>
        <taxon>Goekera</taxon>
    </lineage>
</organism>
<evidence type="ECO:0000256" key="4">
    <source>
        <dbReference type="ARBA" id="ARBA00022833"/>
    </source>
</evidence>
<dbReference type="Proteomes" id="UP000470470">
    <property type="component" value="Unassembled WGS sequence"/>
</dbReference>
<dbReference type="GO" id="GO:0043720">
    <property type="term" value="F:3-keto-5-aminohexanoate cleavage activity"/>
    <property type="evidence" value="ECO:0007669"/>
    <property type="project" value="InterPro"/>
</dbReference>
<proteinExistence type="predicted"/>
<dbReference type="InterPro" id="IPR013785">
    <property type="entry name" value="Aldolase_TIM"/>
</dbReference>
<gene>
    <name evidence="6" type="ORF">G1H19_02485</name>
</gene>
<dbReference type="Pfam" id="PF05853">
    <property type="entry name" value="BKACE"/>
    <property type="match status" value="1"/>
</dbReference>
<accession>A0A7K3W8U8</accession>
<comment type="caution">
    <text evidence="6">The sequence shown here is derived from an EMBL/GenBank/DDBJ whole genome shotgun (WGS) entry which is preliminary data.</text>
</comment>
<keyword evidence="4" id="KW-0862">Zinc</keyword>
<feature type="compositionally biased region" description="Low complexity" evidence="5">
    <location>
        <begin position="285"/>
        <end position="297"/>
    </location>
</feature>
<keyword evidence="7" id="KW-1185">Reference proteome</keyword>
<reference evidence="6 7" key="1">
    <citation type="submission" date="2020-02" db="EMBL/GenBank/DDBJ databases">
        <title>The whole genome sequence of CPCC 205119.</title>
        <authorList>
            <person name="Jiang Z."/>
        </authorList>
    </citation>
    <scope>NUCLEOTIDE SEQUENCE [LARGE SCALE GENOMIC DNA]</scope>
    <source>
        <strain evidence="6 7">CPCC 205119</strain>
    </source>
</reference>
<dbReference type="Gene3D" id="3.20.20.70">
    <property type="entry name" value="Aldolase class I"/>
    <property type="match status" value="1"/>
</dbReference>
<dbReference type="PANTHER" id="PTHR37418:SF2">
    <property type="entry name" value="3-KETO-5-AMINOHEXANOATE CLEAVAGE ENZYME"/>
    <property type="match status" value="1"/>
</dbReference>
<dbReference type="EMBL" id="JAAGWK010000005">
    <property type="protein sequence ID" value="NEL52882.1"/>
    <property type="molecule type" value="Genomic_DNA"/>
</dbReference>
<keyword evidence="2" id="KW-0808">Transferase</keyword>
<name>A0A7K3W8U8_9ACTN</name>
<dbReference type="InterPro" id="IPR008567">
    <property type="entry name" value="BKACE"/>
</dbReference>
<feature type="region of interest" description="Disordered" evidence="5">
    <location>
        <begin position="276"/>
        <end position="297"/>
    </location>
</feature>
<evidence type="ECO:0000313" key="6">
    <source>
        <dbReference type="EMBL" id="NEL52882.1"/>
    </source>
</evidence>
<evidence type="ECO:0000313" key="7">
    <source>
        <dbReference type="Proteomes" id="UP000470470"/>
    </source>
</evidence>
<protein>
    <submittedName>
        <fullName evidence="6">3-keto-5-aminohexanoate cleavage protein</fullName>
    </submittedName>
</protein>
<evidence type="ECO:0000256" key="2">
    <source>
        <dbReference type="ARBA" id="ARBA00022679"/>
    </source>
</evidence>
<evidence type="ECO:0000256" key="3">
    <source>
        <dbReference type="ARBA" id="ARBA00022723"/>
    </source>
</evidence>
<evidence type="ECO:0000256" key="5">
    <source>
        <dbReference type="SAM" id="MobiDB-lite"/>
    </source>
</evidence>
<keyword evidence="3" id="KW-0479">Metal-binding</keyword>
<dbReference type="GO" id="GO:0046872">
    <property type="term" value="F:metal ion binding"/>
    <property type="evidence" value="ECO:0007669"/>
    <property type="project" value="UniProtKB-KW"/>
</dbReference>
<sequence length="297" mass="29874">MPAGTLITVAPTGAETAKADVPALPVSVEEIVAAARSCEAVGASVVHLHVRDGQARPTLDLGHVGELVAAVREATALVVQLSSGGAVTDPLPERVAVLEAAPDAASLTLGTVNFGDDVFSNPWGLIVELHTQMQARGIVPEYEVFDLGQLATLARLLDRHGLPHGGHVHVDLVMGVPGGMPGTTAALAACVAEVRSTLPAGTTFAATGVGRTSLPVMLAALSAGGHLRVGMEDTLTYAPGEPVRDNTQLVARAAGLAQIAQRPPLTPDQARTLLGIAPAGGAGTGTTPSPTDTGGAP</sequence>
<comment type="cofactor">
    <cofactor evidence="1">
        <name>Zn(2+)</name>
        <dbReference type="ChEBI" id="CHEBI:29105"/>
    </cofactor>
</comment>